<keyword evidence="4" id="KW-1185">Reference proteome</keyword>
<feature type="region of interest" description="Disordered" evidence="1">
    <location>
        <begin position="293"/>
        <end position="323"/>
    </location>
</feature>
<feature type="transmembrane region" description="Helical" evidence="2">
    <location>
        <begin position="12"/>
        <end position="30"/>
    </location>
</feature>
<proteinExistence type="predicted"/>
<dbReference type="OrthoDB" id="3357408at2759"/>
<accession>A0A2A9N7D5</accession>
<dbReference type="EMBL" id="KZ302212">
    <property type="protein sequence ID" value="PFH46295.1"/>
    <property type="molecule type" value="Genomic_DNA"/>
</dbReference>
<feature type="transmembrane region" description="Helical" evidence="2">
    <location>
        <begin position="51"/>
        <end position="77"/>
    </location>
</feature>
<protein>
    <submittedName>
        <fullName evidence="3">Uncharacterized protein</fullName>
    </submittedName>
</protein>
<sequence>MITPTEASIVALFVQALLYGLYIATFLHCLRWLIFKDEGWDLRKEVNWPKLFVTLIIFGLSTSQLALALRIMLITLMNDGTSIKNISTAKYSLETITAVIVNGLLVRPNLPSPEQRNEYSPSTITDPSLSSSIVCLILSICSVSGLKGLGALTPSTSQEAFYATILAMNAYAACAIMFTIWNSTKETNDRQDPFRFGLRLVSESGVLSALTTIMLLSTTVLTSNRGMIAQMFTNSINFSMVGIVFNLVLIREARRRATKEVVKPKPALSTIRFNNVAANTISVFSTRHEGSMAFTRPDQSTTDADMEQGSTDNKEKDQTFTAI</sequence>
<keyword evidence="2" id="KW-1133">Transmembrane helix</keyword>
<reference evidence="3 4" key="1">
    <citation type="submission" date="2014-02" db="EMBL/GenBank/DDBJ databases">
        <title>Transposable element dynamics among asymbiotic and ectomycorrhizal Amanita fungi.</title>
        <authorList>
            <consortium name="DOE Joint Genome Institute"/>
            <person name="Hess J."/>
            <person name="Skrede I."/>
            <person name="Wolfe B."/>
            <person name="LaButti K."/>
            <person name="Ohm R.A."/>
            <person name="Grigoriev I.V."/>
            <person name="Pringle A."/>
        </authorList>
    </citation>
    <scope>NUCLEOTIDE SEQUENCE [LARGE SCALE GENOMIC DNA]</scope>
    <source>
        <strain evidence="3 4">SKay4041</strain>
    </source>
</reference>
<evidence type="ECO:0000313" key="3">
    <source>
        <dbReference type="EMBL" id="PFH46295.1"/>
    </source>
</evidence>
<feature type="compositionally biased region" description="Basic and acidic residues" evidence="1">
    <location>
        <begin position="312"/>
        <end position="323"/>
    </location>
</feature>
<dbReference type="Proteomes" id="UP000242287">
    <property type="component" value="Unassembled WGS sequence"/>
</dbReference>
<evidence type="ECO:0000313" key="4">
    <source>
        <dbReference type="Proteomes" id="UP000242287"/>
    </source>
</evidence>
<feature type="transmembrane region" description="Helical" evidence="2">
    <location>
        <begin position="227"/>
        <end position="249"/>
    </location>
</feature>
<keyword evidence="2" id="KW-0812">Transmembrane</keyword>
<gene>
    <name evidence="3" type="ORF">AMATHDRAFT_7996</name>
</gene>
<evidence type="ECO:0000256" key="1">
    <source>
        <dbReference type="SAM" id="MobiDB-lite"/>
    </source>
</evidence>
<keyword evidence="2" id="KW-0472">Membrane</keyword>
<evidence type="ECO:0000256" key="2">
    <source>
        <dbReference type="SAM" id="Phobius"/>
    </source>
</evidence>
<feature type="transmembrane region" description="Helical" evidence="2">
    <location>
        <begin position="127"/>
        <end position="148"/>
    </location>
</feature>
<feature type="transmembrane region" description="Helical" evidence="2">
    <location>
        <begin position="160"/>
        <end position="180"/>
    </location>
</feature>
<name>A0A2A9N7D5_9AGAR</name>
<feature type="transmembrane region" description="Helical" evidence="2">
    <location>
        <begin position="200"/>
        <end position="221"/>
    </location>
</feature>
<feature type="compositionally biased region" description="Polar residues" evidence="1">
    <location>
        <begin position="297"/>
        <end position="311"/>
    </location>
</feature>
<dbReference type="AlphaFoldDB" id="A0A2A9N7D5"/>
<organism evidence="3 4">
    <name type="scientific">Amanita thiersii Skay4041</name>
    <dbReference type="NCBI Taxonomy" id="703135"/>
    <lineage>
        <taxon>Eukaryota</taxon>
        <taxon>Fungi</taxon>
        <taxon>Dikarya</taxon>
        <taxon>Basidiomycota</taxon>
        <taxon>Agaricomycotina</taxon>
        <taxon>Agaricomycetes</taxon>
        <taxon>Agaricomycetidae</taxon>
        <taxon>Agaricales</taxon>
        <taxon>Pluteineae</taxon>
        <taxon>Amanitaceae</taxon>
        <taxon>Amanita</taxon>
    </lineage>
</organism>